<feature type="transmembrane region" description="Helical" evidence="1">
    <location>
        <begin position="7"/>
        <end position="28"/>
    </location>
</feature>
<sequence>MILWRLYFTRVAAHFAALMVMPLLWWYWSKSLLWVIRWNTWAIGWLIQKGVLLIPDPDARHYATRVLELSDMLGRAIRAGLTLVPIEYRDQVEVLARVRYEPGGWLMVGQLSLILFFVWRLLTRPRRVRKFRKEPPSYLRKEPPLL</sequence>
<keyword evidence="1" id="KW-0812">Transmembrane</keyword>
<comment type="caution">
    <text evidence="2">The sequence shown here is derived from an EMBL/GenBank/DDBJ whole genome shotgun (WGS) entry which is preliminary data.</text>
</comment>
<protein>
    <submittedName>
        <fullName evidence="2">Uncharacterized protein</fullName>
    </submittedName>
</protein>
<organism evidence="2 3">
    <name type="scientific">Candidatus Adlerbacteria bacterium RIFCSPLOWO2_01_FULL_54_21b</name>
    <dbReference type="NCBI Taxonomy" id="1797245"/>
    <lineage>
        <taxon>Bacteria</taxon>
        <taxon>Candidatus Adleribacteriota</taxon>
    </lineage>
</organism>
<name>A0A1F4XZD2_9BACT</name>
<reference evidence="2 3" key="1">
    <citation type="journal article" date="2016" name="Nat. Commun.">
        <title>Thousands of microbial genomes shed light on interconnected biogeochemical processes in an aquifer system.</title>
        <authorList>
            <person name="Anantharaman K."/>
            <person name="Brown C.T."/>
            <person name="Hug L.A."/>
            <person name="Sharon I."/>
            <person name="Castelle C.J."/>
            <person name="Probst A.J."/>
            <person name="Thomas B.C."/>
            <person name="Singh A."/>
            <person name="Wilkins M.J."/>
            <person name="Karaoz U."/>
            <person name="Brodie E.L."/>
            <person name="Williams K.H."/>
            <person name="Hubbard S.S."/>
            <person name="Banfield J.F."/>
        </authorList>
    </citation>
    <scope>NUCLEOTIDE SEQUENCE [LARGE SCALE GENOMIC DNA]</scope>
</reference>
<dbReference type="AlphaFoldDB" id="A0A1F4XZD2"/>
<dbReference type="EMBL" id="MEWZ01000009">
    <property type="protein sequence ID" value="OGC87001.1"/>
    <property type="molecule type" value="Genomic_DNA"/>
</dbReference>
<evidence type="ECO:0000256" key="1">
    <source>
        <dbReference type="SAM" id="Phobius"/>
    </source>
</evidence>
<keyword evidence="1" id="KW-0472">Membrane</keyword>
<proteinExistence type="predicted"/>
<dbReference type="Proteomes" id="UP000178585">
    <property type="component" value="Unassembled WGS sequence"/>
</dbReference>
<accession>A0A1F4XZD2</accession>
<evidence type="ECO:0000313" key="2">
    <source>
        <dbReference type="EMBL" id="OGC87001.1"/>
    </source>
</evidence>
<evidence type="ECO:0000313" key="3">
    <source>
        <dbReference type="Proteomes" id="UP000178585"/>
    </source>
</evidence>
<keyword evidence="1" id="KW-1133">Transmembrane helix</keyword>
<feature type="transmembrane region" description="Helical" evidence="1">
    <location>
        <begin position="104"/>
        <end position="122"/>
    </location>
</feature>
<gene>
    <name evidence="2" type="ORF">A2949_01345</name>
</gene>